<proteinExistence type="predicted"/>
<dbReference type="AlphaFoldDB" id="N1R217"/>
<organism evidence="2">
    <name type="scientific">Aegilops tauschii</name>
    <name type="common">Tausch's goatgrass</name>
    <name type="synonym">Aegilops squarrosa</name>
    <dbReference type="NCBI Taxonomy" id="37682"/>
    <lineage>
        <taxon>Eukaryota</taxon>
        <taxon>Viridiplantae</taxon>
        <taxon>Streptophyta</taxon>
        <taxon>Embryophyta</taxon>
        <taxon>Tracheophyta</taxon>
        <taxon>Spermatophyta</taxon>
        <taxon>Magnoliopsida</taxon>
        <taxon>Liliopsida</taxon>
        <taxon>Poales</taxon>
        <taxon>Poaceae</taxon>
        <taxon>BOP clade</taxon>
        <taxon>Pooideae</taxon>
        <taxon>Triticodae</taxon>
        <taxon>Triticeae</taxon>
        <taxon>Triticinae</taxon>
        <taxon>Aegilops</taxon>
    </lineage>
</organism>
<name>N1R217_AEGTA</name>
<evidence type="ECO:0000256" key="1">
    <source>
        <dbReference type="SAM" id="MobiDB-lite"/>
    </source>
</evidence>
<evidence type="ECO:0000313" key="2">
    <source>
        <dbReference type="EnsemblPlants" id="EMT17566"/>
    </source>
</evidence>
<feature type="region of interest" description="Disordered" evidence="1">
    <location>
        <begin position="36"/>
        <end position="73"/>
    </location>
</feature>
<reference evidence="2" key="1">
    <citation type="submission" date="2015-06" db="UniProtKB">
        <authorList>
            <consortium name="EnsemblPlants"/>
        </authorList>
    </citation>
    <scope>IDENTIFICATION</scope>
</reference>
<sequence length="139" mass="15665">MHRHNVDRGSDNGRNTAAREDIIIWKIADEEQAEVGRSIEQEFQTQVTPRTSASDYSFFRQRKDHSPSTRVAHLRATRGCPRPVRRDHPSSDLTASTKIHSEIAGSVILPSFGEHKTSVVEVATTNCKYINKGVFYDVT</sequence>
<dbReference type="EnsemblPlants" id="EMT17566">
    <property type="protein sequence ID" value="EMT17566"/>
    <property type="gene ID" value="F775_31343"/>
</dbReference>
<accession>N1R217</accession>
<protein>
    <submittedName>
        <fullName evidence="2">Uncharacterized protein</fullName>
    </submittedName>
</protein>
<feature type="region of interest" description="Disordered" evidence="1">
    <location>
        <begin position="78"/>
        <end position="97"/>
    </location>
</feature>
<feature type="compositionally biased region" description="Polar residues" evidence="1">
    <location>
        <begin position="41"/>
        <end position="55"/>
    </location>
</feature>